<evidence type="ECO:0000313" key="3">
    <source>
        <dbReference type="Proteomes" id="UP000605848"/>
    </source>
</evidence>
<dbReference type="NCBIfam" id="NF012211">
    <property type="entry name" value="tand_rpt_95"/>
    <property type="match status" value="2"/>
</dbReference>
<dbReference type="Gene3D" id="2.160.20.10">
    <property type="entry name" value="Single-stranded right-handed beta-helix, Pectin lyase-like"/>
    <property type="match status" value="1"/>
</dbReference>
<dbReference type="InterPro" id="IPR012334">
    <property type="entry name" value="Pectin_lyas_fold"/>
</dbReference>
<name>A0A936ZDG6_9HYPH</name>
<organism evidence="2 3">
    <name type="scientific">Microvirga aerilata</name>
    <dbReference type="NCBI Taxonomy" id="670292"/>
    <lineage>
        <taxon>Bacteria</taxon>
        <taxon>Pseudomonadati</taxon>
        <taxon>Pseudomonadota</taxon>
        <taxon>Alphaproteobacteria</taxon>
        <taxon>Hyphomicrobiales</taxon>
        <taxon>Methylobacteriaceae</taxon>
        <taxon>Microvirga</taxon>
    </lineage>
</organism>
<keyword evidence="3" id="KW-1185">Reference proteome</keyword>
<feature type="domain" description="Rhamnogalacturonase A/B/Epimerase-like pectate lyase" evidence="1">
    <location>
        <begin position="4"/>
        <end position="260"/>
    </location>
</feature>
<dbReference type="Gene3D" id="2.60.120.260">
    <property type="entry name" value="Galactose-binding domain-like"/>
    <property type="match status" value="2"/>
</dbReference>
<gene>
    <name evidence="2" type="ORF">JKG68_07045</name>
</gene>
<dbReference type="Gene3D" id="2.60.40.2810">
    <property type="match status" value="1"/>
</dbReference>
<dbReference type="AlphaFoldDB" id="A0A936ZDG6"/>
<dbReference type="SUPFAM" id="SSF51126">
    <property type="entry name" value="Pectin lyase-like"/>
    <property type="match status" value="1"/>
</dbReference>
<dbReference type="InterPro" id="IPR011050">
    <property type="entry name" value="Pectin_lyase_fold/virulence"/>
</dbReference>
<proteinExistence type="predicted"/>
<dbReference type="Pfam" id="PF12708">
    <property type="entry name" value="Pect-lyase_RHGA_epim"/>
    <property type="match status" value="1"/>
</dbReference>
<dbReference type="Proteomes" id="UP000605848">
    <property type="component" value="Unassembled WGS sequence"/>
</dbReference>
<accession>A0A936ZDG6</accession>
<dbReference type="Gene3D" id="2.60.40.3440">
    <property type="match status" value="1"/>
</dbReference>
<dbReference type="Pfam" id="PF17963">
    <property type="entry name" value="Big_9"/>
    <property type="match status" value="2"/>
</dbReference>
<dbReference type="InterPro" id="IPR024535">
    <property type="entry name" value="RHGA/B-epi-like_pectate_lyase"/>
</dbReference>
<sequence>MPTISTLDYGATPNNTTNDSAAINAAIRAANAQYLRNPSDGPVTVTLPAGTFIVSGTGDKSDGAIKLLTGTILQGAGMGQTILKVADGWAGDITGVVRTPYNEVTTKAGLVNLTIDGNRDQTTGKIDGFYTGVRPGSTQKDADIFVSAVEILDCSGYGFDPHEQTIRLTIENSVAHGNGLDGFVADYIIDGIYRNNIAYDNDRHGFNITTTATNLLLSNNEAYSNGSAGVVVQRGSENIPWPSDIQIVGGKYYNNAREGILTRMADDVTVDGATVYGNLRQGVRVEGSTDTTIQNSTIYNNSQAGQNAYDEVQIIQRADSTTGHTYYSTNTKILSNNIYSDGAIDARYGVREEPTNDDAGATGTVVSGNTITGMASGTVSTPSSADNPVVAADDTYNATEDAVLSVGAAQGVLANDTATDGGKAAVAGQITTAQGGTVALSNDGSFTYTPKSNFFGSDSFTYAAMDVDGDRDTGTVTLNVRDVAETDPQPPTSGLPAIGIGTTQLEALALSRFTLVGLSSAEGGQAVENRNKDLEATAKGTFTGESGTYKIKVAYYDESDGASPMGIRVNGATAASWIADKQLGSTGSDTRTLTSYEVQLQLTKGATVEIYGTRKDAELVRIDALTVEPVGNPTPPADNPVVAANDTYSATEDKVLTVSAAQGVLANDTALDGNKAAVAGQITTAQGGTVALSSDGSFTYTPKVDFFGSDSFSYTAFDTDGDQATGTVTLNVQDVPENTPPPPTSQFPAIGVGTTELESLALNKFTLISLSSAQGGQAVENRNKDVEATAKGTFTGKTGTYKVKVAYYDESDGASPMGIRVNGGTAASWIANKQLGSTGSDAKTLTFYEAQINLTQGSTFEIYGTRKDAELVRIDNISISDWQMIA</sequence>
<dbReference type="SMART" id="SM00710">
    <property type="entry name" value="PbH1"/>
    <property type="match status" value="9"/>
</dbReference>
<protein>
    <submittedName>
        <fullName evidence="2">Tandem-95 repeat protein</fullName>
    </submittedName>
</protein>
<evidence type="ECO:0000313" key="2">
    <source>
        <dbReference type="EMBL" id="MBL0403715.1"/>
    </source>
</evidence>
<comment type="caution">
    <text evidence="2">The sequence shown here is derived from an EMBL/GenBank/DDBJ whole genome shotgun (WGS) entry which is preliminary data.</text>
</comment>
<dbReference type="InterPro" id="IPR006626">
    <property type="entry name" value="PbH1"/>
</dbReference>
<dbReference type="RefSeq" id="WP_202057381.1">
    <property type="nucleotide sequence ID" value="NZ_JAEQMY010000007.1"/>
</dbReference>
<reference evidence="2" key="1">
    <citation type="submission" date="2021-01" db="EMBL/GenBank/DDBJ databases">
        <title>Microvirga sp.</title>
        <authorList>
            <person name="Kim M.K."/>
        </authorList>
    </citation>
    <scope>NUCLEOTIDE SEQUENCE</scope>
    <source>
        <strain evidence="2">5420S-16</strain>
    </source>
</reference>
<dbReference type="EMBL" id="JAEQMY010000007">
    <property type="protein sequence ID" value="MBL0403715.1"/>
    <property type="molecule type" value="Genomic_DNA"/>
</dbReference>
<evidence type="ECO:0000259" key="1">
    <source>
        <dbReference type="Pfam" id="PF12708"/>
    </source>
</evidence>